<evidence type="ECO:0000256" key="2">
    <source>
        <dbReference type="ARBA" id="ARBA00016007"/>
    </source>
</evidence>
<accession>A0A3M0JWG8</accession>
<dbReference type="STRING" id="333673.A0A3M0JWG8"/>
<feature type="region of interest" description="Disordered" evidence="5">
    <location>
        <begin position="137"/>
        <end position="159"/>
    </location>
</feature>
<dbReference type="GO" id="GO:0005769">
    <property type="term" value="C:early endosome"/>
    <property type="evidence" value="ECO:0007669"/>
    <property type="project" value="TreeGrafter"/>
</dbReference>
<dbReference type="GO" id="GO:0030496">
    <property type="term" value="C:midbody"/>
    <property type="evidence" value="ECO:0007669"/>
    <property type="project" value="TreeGrafter"/>
</dbReference>
<comment type="similarity">
    <text evidence="1">Belongs to the ENTR1 family.</text>
</comment>
<dbReference type="PANTHER" id="PTHR31259:SF3">
    <property type="entry name" value="ENDOSOME-ASSOCIATED-TRAFFICKING REGULATOR 1"/>
    <property type="match status" value="1"/>
</dbReference>
<evidence type="ECO:0000313" key="6">
    <source>
        <dbReference type="EMBL" id="RMC03140.1"/>
    </source>
</evidence>
<evidence type="ECO:0000256" key="1">
    <source>
        <dbReference type="ARBA" id="ARBA00007791"/>
    </source>
</evidence>
<name>A0A3M0JWG8_HIRRU</name>
<feature type="compositionally biased region" description="Acidic residues" evidence="5">
    <location>
        <begin position="23"/>
        <end position="35"/>
    </location>
</feature>
<sequence>MSQPVHIFGLMMMAYPDSQGLQGDDDDDGDDDDGEESRNSCHSVLPPPLHKSSDSTDYNQTEDLGEPTLFSVTSGHSSTVKDKQVRLARYDLELEEEDQEFQKPFYKDMAMPDSLAGDEEASPTYQLPGHQRLPALQKASTAPSGFPDSLQHGSDQHLGTEATATQAHASDHYVGHPESSMGVELHVLHEENGELRESPSLQPTYDSLWQENSILRSENDTLRNVNLMLTSENFALKQSLKELRKSCAEFMKEDIMPREEYAVLRERYNRLKGENAALREDNNVFRRMVNTFQNNLKRQACMVASLQDQLKTSQVEREREAREVQSLVQQTGRQLQLMTQRALDAETNVERLKQKIFILQGQLERCKLENENRRTDWPGSSEAQFRLHQAKPPRAHNGQRWLPQAAPPSGMLPVVAEVLESTRKILKF</sequence>
<dbReference type="GO" id="GO:0045724">
    <property type="term" value="P:positive regulation of cilium assembly"/>
    <property type="evidence" value="ECO:0007669"/>
    <property type="project" value="TreeGrafter"/>
</dbReference>
<keyword evidence="7" id="KW-1185">Reference proteome</keyword>
<evidence type="ECO:0000256" key="3">
    <source>
        <dbReference type="ARBA" id="ARBA00023054"/>
    </source>
</evidence>
<dbReference type="Proteomes" id="UP000269221">
    <property type="component" value="Unassembled WGS sequence"/>
</dbReference>
<feature type="coiled-coil region" evidence="4">
    <location>
        <begin position="261"/>
        <end position="369"/>
    </location>
</feature>
<comment type="caution">
    <text evidence="6">The sequence shown here is derived from an EMBL/GenBank/DDBJ whole genome shotgun (WGS) entry which is preliminary data.</text>
</comment>
<feature type="region of interest" description="Disordered" evidence="5">
    <location>
        <begin position="16"/>
        <end position="78"/>
    </location>
</feature>
<dbReference type="AlphaFoldDB" id="A0A3M0JWG8"/>
<evidence type="ECO:0000256" key="4">
    <source>
        <dbReference type="SAM" id="Coils"/>
    </source>
</evidence>
<dbReference type="GO" id="GO:0032465">
    <property type="term" value="P:regulation of cytokinesis"/>
    <property type="evidence" value="ECO:0007669"/>
    <property type="project" value="TreeGrafter"/>
</dbReference>
<dbReference type="EMBL" id="QRBI01000131">
    <property type="protein sequence ID" value="RMC03140.1"/>
    <property type="molecule type" value="Genomic_DNA"/>
</dbReference>
<protein>
    <recommendedName>
        <fullName evidence="2">Endosome-associated-trafficking regulator 1</fullName>
    </recommendedName>
</protein>
<reference evidence="6 7" key="1">
    <citation type="submission" date="2018-07" db="EMBL/GenBank/DDBJ databases">
        <title>A high quality draft genome assembly of the barn swallow (H. rustica rustica).</title>
        <authorList>
            <person name="Formenti G."/>
            <person name="Chiara M."/>
            <person name="Poveda L."/>
            <person name="Francoijs K.-J."/>
            <person name="Bonisoli-Alquati A."/>
            <person name="Canova L."/>
            <person name="Gianfranceschi L."/>
            <person name="Horner D.S."/>
            <person name="Saino N."/>
        </authorList>
    </citation>
    <scope>NUCLEOTIDE SEQUENCE [LARGE SCALE GENOMIC DNA]</scope>
    <source>
        <strain evidence="6">Chelidonia</strain>
        <tissue evidence="6">Blood</tissue>
    </source>
</reference>
<dbReference type="OrthoDB" id="6499155at2759"/>
<dbReference type="GO" id="GO:0055037">
    <property type="term" value="C:recycling endosome"/>
    <property type="evidence" value="ECO:0007669"/>
    <property type="project" value="TreeGrafter"/>
</dbReference>
<gene>
    <name evidence="6" type="ORF">DUI87_20333</name>
</gene>
<dbReference type="GO" id="GO:0005813">
    <property type="term" value="C:centrosome"/>
    <property type="evidence" value="ECO:0007669"/>
    <property type="project" value="TreeGrafter"/>
</dbReference>
<proteinExistence type="inferred from homology"/>
<dbReference type="GO" id="GO:0036064">
    <property type="term" value="C:ciliary basal body"/>
    <property type="evidence" value="ECO:0007669"/>
    <property type="project" value="TreeGrafter"/>
</dbReference>
<evidence type="ECO:0000313" key="7">
    <source>
        <dbReference type="Proteomes" id="UP000269221"/>
    </source>
</evidence>
<organism evidence="6 7">
    <name type="scientific">Hirundo rustica rustica</name>
    <dbReference type="NCBI Taxonomy" id="333673"/>
    <lineage>
        <taxon>Eukaryota</taxon>
        <taxon>Metazoa</taxon>
        <taxon>Chordata</taxon>
        <taxon>Craniata</taxon>
        <taxon>Vertebrata</taxon>
        <taxon>Euteleostomi</taxon>
        <taxon>Archelosauria</taxon>
        <taxon>Archosauria</taxon>
        <taxon>Dinosauria</taxon>
        <taxon>Saurischia</taxon>
        <taxon>Theropoda</taxon>
        <taxon>Coelurosauria</taxon>
        <taxon>Aves</taxon>
        <taxon>Neognathae</taxon>
        <taxon>Neoaves</taxon>
        <taxon>Telluraves</taxon>
        <taxon>Australaves</taxon>
        <taxon>Passeriformes</taxon>
        <taxon>Sylvioidea</taxon>
        <taxon>Hirundinidae</taxon>
        <taxon>Hirundo</taxon>
    </lineage>
</organism>
<evidence type="ECO:0000256" key="5">
    <source>
        <dbReference type="SAM" id="MobiDB-lite"/>
    </source>
</evidence>
<dbReference type="PANTHER" id="PTHR31259">
    <property type="entry name" value="ENDOSOME-ASSOCIATED TRAFFICKING REGULATOR 1"/>
    <property type="match status" value="1"/>
</dbReference>
<dbReference type="InterPro" id="IPR026757">
    <property type="entry name" value="ENTR1"/>
</dbReference>
<keyword evidence="3 4" id="KW-0175">Coiled coil</keyword>
<dbReference type="GO" id="GO:1903566">
    <property type="term" value="P:positive regulation of protein localization to cilium"/>
    <property type="evidence" value="ECO:0007669"/>
    <property type="project" value="TreeGrafter"/>
</dbReference>